<gene>
    <name evidence="2" type="ORF">VNI00_010629</name>
</gene>
<evidence type="ECO:0000259" key="1">
    <source>
        <dbReference type="Pfam" id="PF08031"/>
    </source>
</evidence>
<dbReference type="EMBL" id="JAYKXP010000043">
    <property type="protein sequence ID" value="KAK7038744.1"/>
    <property type="molecule type" value="Genomic_DNA"/>
</dbReference>
<protein>
    <recommendedName>
        <fullName evidence="1">Berberine/berberine-like domain-containing protein</fullName>
    </recommendedName>
</protein>
<dbReference type="GO" id="GO:0016491">
    <property type="term" value="F:oxidoreductase activity"/>
    <property type="evidence" value="ECO:0007669"/>
    <property type="project" value="InterPro"/>
</dbReference>
<accession>A0AAW0CG40</accession>
<proteinExistence type="predicted"/>
<evidence type="ECO:0000313" key="2">
    <source>
        <dbReference type="EMBL" id="KAK7038744.1"/>
    </source>
</evidence>
<feature type="domain" description="Berberine/berberine-like" evidence="1">
    <location>
        <begin position="205"/>
        <end position="238"/>
    </location>
</feature>
<dbReference type="AlphaFoldDB" id="A0AAW0CG40"/>
<evidence type="ECO:0000313" key="3">
    <source>
        <dbReference type="Proteomes" id="UP001383192"/>
    </source>
</evidence>
<dbReference type="Gene3D" id="3.30.465.10">
    <property type="match status" value="1"/>
</dbReference>
<dbReference type="GO" id="GO:0050660">
    <property type="term" value="F:flavin adenine dinucleotide binding"/>
    <property type="evidence" value="ECO:0007669"/>
    <property type="project" value="InterPro"/>
</dbReference>
<comment type="caution">
    <text evidence="2">The sequence shown here is derived from an EMBL/GenBank/DDBJ whole genome shotgun (WGS) entry which is preliminary data.</text>
</comment>
<dbReference type="Gene3D" id="3.40.462.20">
    <property type="match status" value="1"/>
</dbReference>
<dbReference type="InterPro" id="IPR016169">
    <property type="entry name" value="FAD-bd_PCMH_sub2"/>
</dbReference>
<dbReference type="Pfam" id="PF08031">
    <property type="entry name" value="BBE"/>
    <property type="match status" value="1"/>
</dbReference>
<dbReference type="Proteomes" id="UP001383192">
    <property type="component" value="Unassembled WGS sequence"/>
</dbReference>
<dbReference type="InterPro" id="IPR012951">
    <property type="entry name" value="BBE"/>
</dbReference>
<name>A0AAW0CG40_9AGAR</name>
<sequence>MEGFSAVNQAVANWSANNTDSKATILLAYTASFTDEPSVSTSLLYDAPMQPDGIFDEFFTLPGADSSITGVFGLPEVLQIFNGALGALNPPRTARHTVPVSRYTPGILGEMTTQVERIFTEARAENRSTLLLSFVPEPFLQPNVRSTDSAYPNPPGRFVCPTALEAHWNDPADDEFFVNAVRDAQQAIHARTIEEGQGFPDDILYNNYAPAGTPLELLYGDNLERLRQIKRRIDPENVMGLSGGFKIE</sequence>
<organism evidence="2 3">
    <name type="scientific">Paramarasmius palmivorus</name>
    <dbReference type="NCBI Taxonomy" id="297713"/>
    <lineage>
        <taxon>Eukaryota</taxon>
        <taxon>Fungi</taxon>
        <taxon>Dikarya</taxon>
        <taxon>Basidiomycota</taxon>
        <taxon>Agaricomycotina</taxon>
        <taxon>Agaricomycetes</taxon>
        <taxon>Agaricomycetidae</taxon>
        <taxon>Agaricales</taxon>
        <taxon>Marasmiineae</taxon>
        <taxon>Marasmiaceae</taxon>
        <taxon>Paramarasmius</taxon>
    </lineage>
</organism>
<keyword evidence="3" id="KW-1185">Reference proteome</keyword>
<reference evidence="2 3" key="1">
    <citation type="submission" date="2024-01" db="EMBL/GenBank/DDBJ databases">
        <title>A draft genome for a cacao thread blight-causing isolate of Paramarasmius palmivorus.</title>
        <authorList>
            <person name="Baruah I.K."/>
            <person name="Bukari Y."/>
            <person name="Amoako-Attah I."/>
            <person name="Meinhardt L.W."/>
            <person name="Bailey B.A."/>
            <person name="Cohen S.P."/>
        </authorList>
    </citation>
    <scope>NUCLEOTIDE SEQUENCE [LARGE SCALE GENOMIC DNA]</scope>
    <source>
        <strain evidence="2 3">GH-12</strain>
    </source>
</reference>